<protein>
    <recommendedName>
        <fullName evidence="4 6">dTDP-4-dehydrorhamnose reductase</fullName>
        <ecNumber evidence="3 6">1.1.1.133</ecNumber>
    </recommendedName>
</protein>
<dbReference type="GO" id="GO:0005829">
    <property type="term" value="C:cytosol"/>
    <property type="evidence" value="ECO:0007669"/>
    <property type="project" value="TreeGrafter"/>
</dbReference>
<dbReference type="InterPro" id="IPR029903">
    <property type="entry name" value="RmlD-like-bd"/>
</dbReference>
<dbReference type="GO" id="GO:0008831">
    <property type="term" value="F:dTDP-4-dehydrorhamnose reductase activity"/>
    <property type="evidence" value="ECO:0007669"/>
    <property type="project" value="UniProtKB-EC"/>
</dbReference>
<dbReference type="Proteomes" id="UP000322822">
    <property type="component" value="Chromosome 1"/>
</dbReference>
<feature type="compositionally biased region" description="Low complexity" evidence="7">
    <location>
        <begin position="257"/>
        <end position="267"/>
    </location>
</feature>
<dbReference type="OrthoDB" id="9803892at2"/>
<keyword evidence="6" id="KW-0521">NADP</keyword>
<dbReference type="AlphaFoldDB" id="A0A5P2H4M6"/>
<evidence type="ECO:0000256" key="3">
    <source>
        <dbReference type="ARBA" id="ARBA00012929"/>
    </source>
</evidence>
<dbReference type="InterPro" id="IPR036291">
    <property type="entry name" value="NAD(P)-bd_dom_sf"/>
</dbReference>
<evidence type="ECO:0000313" key="10">
    <source>
        <dbReference type="Proteomes" id="UP000322822"/>
    </source>
</evidence>
<organism evidence="9 10">
    <name type="scientific">Cupriavidus pauculus</name>
    <dbReference type="NCBI Taxonomy" id="82633"/>
    <lineage>
        <taxon>Bacteria</taxon>
        <taxon>Pseudomonadati</taxon>
        <taxon>Pseudomonadota</taxon>
        <taxon>Betaproteobacteria</taxon>
        <taxon>Burkholderiales</taxon>
        <taxon>Burkholderiaceae</taxon>
        <taxon>Cupriavidus</taxon>
    </lineage>
</organism>
<comment type="pathway">
    <text evidence="1 6">Carbohydrate biosynthesis; dTDP-L-rhamnose biosynthesis.</text>
</comment>
<dbReference type="UniPathway" id="UPA00124"/>
<dbReference type="Gene3D" id="3.40.50.720">
    <property type="entry name" value="NAD(P)-binding Rossmann-like Domain"/>
    <property type="match status" value="1"/>
</dbReference>
<dbReference type="GO" id="GO:0019305">
    <property type="term" value="P:dTDP-rhamnose biosynthetic process"/>
    <property type="evidence" value="ECO:0007669"/>
    <property type="project" value="UniProtKB-UniPathway"/>
</dbReference>
<evidence type="ECO:0000313" key="9">
    <source>
        <dbReference type="EMBL" id="QET02614.1"/>
    </source>
</evidence>
<dbReference type="CDD" id="cd05254">
    <property type="entry name" value="dTDP_HR_like_SDR_e"/>
    <property type="match status" value="1"/>
</dbReference>
<name>A0A5P2H4M6_9BURK</name>
<dbReference type="NCBIfam" id="TIGR01214">
    <property type="entry name" value="rmlD"/>
    <property type="match status" value="1"/>
</dbReference>
<keyword evidence="6 9" id="KW-0560">Oxidoreductase</keyword>
<dbReference type="RefSeq" id="WP_150372645.1">
    <property type="nucleotide sequence ID" value="NZ_CP044065.1"/>
</dbReference>
<evidence type="ECO:0000256" key="4">
    <source>
        <dbReference type="ARBA" id="ARBA00017099"/>
    </source>
</evidence>
<sequence>MLASVSAPARILLLGGSGQVGFELRRSLALLGPVVAPSRDDCDLARPDGLEHALRRFDADVIVNAAGYTAVDAAEHDRATAWAVNARSPEVMARFAASRAIPLVHVSSDYVYDGEKGAPYVEDDATRPLSVYGESKAAGDAAVAGAGGAHLILRAGWIYGVHGSNFVRTILRAAREQARLQVVADQVGTPTSAALLADVAAHALRDAMRCGGGAFPSGVYHVAPEGATNWHAFACEILARAERQGVPLRARPDAVEPADSAARAAAARRPRDSRLDTSKLARTFGLHMPAWQDGLSRLFDQLPRSW</sequence>
<gene>
    <name evidence="9" type="primary">rfbD</name>
    <name evidence="9" type="ORF">FOB72_11565</name>
</gene>
<dbReference type="PANTHER" id="PTHR10491:SF4">
    <property type="entry name" value="METHIONINE ADENOSYLTRANSFERASE 2 SUBUNIT BETA"/>
    <property type="match status" value="1"/>
</dbReference>
<comment type="similarity">
    <text evidence="2 6">Belongs to the dTDP-4-dehydrorhamnose reductase family.</text>
</comment>
<evidence type="ECO:0000256" key="7">
    <source>
        <dbReference type="SAM" id="MobiDB-lite"/>
    </source>
</evidence>
<comment type="function">
    <text evidence="6">Catalyzes the reduction of dTDP-6-deoxy-L-lyxo-4-hexulose to yield dTDP-L-rhamnose.</text>
</comment>
<proteinExistence type="inferred from homology"/>
<dbReference type="SUPFAM" id="SSF51735">
    <property type="entry name" value="NAD(P)-binding Rossmann-fold domains"/>
    <property type="match status" value="1"/>
</dbReference>
<evidence type="ECO:0000256" key="6">
    <source>
        <dbReference type="RuleBase" id="RU364082"/>
    </source>
</evidence>
<accession>A0A5P2H4M6</accession>
<feature type="domain" description="RmlD-like substrate binding" evidence="8">
    <location>
        <begin position="10"/>
        <end position="302"/>
    </location>
</feature>
<dbReference type="EMBL" id="CP044065">
    <property type="protein sequence ID" value="QET02614.1"/>
    <property type="molecule type" value="Genomic_DNA"/>
</dbReference>
<dbReference type="Gene3D" id="3.90.25.10">
    <property type="entry name" value="UDP-galactose 4-epimerase, domain 1"/>
    <property type="match status" value="1"/>
</dbReference>
<evidence type="ECO:0000256" key="5">
    <source>
        <dbReference type="ARBA" id="ARBA00048200"/>
    </source>
</evidence>
<dbReference type="EC" id="1.1.1.133" evidence="3 6"/>
<dbReference type="PANTHER" id="PTHR10491">
    <property type="entry name" value="DTDP-4-DEHYDRORHAMNOSE REDUCTASE"/>
    <property type="match status" value="1"/>
</dbReference>
<reference evidence="9 10" key="1">
    <citation type="submission" date="2019-09" db="EMBL/GenBank/DDBJ databases">
        <title>FDA dAtabase for Regulatory Grade micrObial Sequences (FDA-ARGOS): Supporting development and validation of Infectious Disease Dx tests.</title>
        <authorList>
            <person name="Sciortino C."/>
            <person name="Tallon L."/>
            <person name="Sadzewicz L."/>
            <person name="Vavikolanu K."/>
            <person name="Mehta A."/>
            <person name="Aluvathingal J."/>
            <person name="Nadendla S."/>
            <person name="Nandy P."/>
            <person name="Geyer C."/>
            <person name="Yan Y."/>
            <person name="Sichtig H."/>
        </authorList>
    </citation>
    <scope>NUCLEOTIDE SEQUENCE [LARGE SCALE GENOMIC DNA]</scope>
    <source>
        <strain evidence="9 10">FDAARGOS_664</strain>
    </source>
</reference>
<dbReference type="InterPro" id="IPR005913">
    <property type="entry name" value="dTDP_dehydrorham_reduct"/>
</dbReference>
<dbReference type="Pfam" id="PF04321">
    <property type="entry name" value="RmlD_sub_bind"/>
    <property type="match status" value="1"/>
</dbReference>
<evidence type="ECO:0000259" key="8">
    <source>
        <dbReference type="Pfam" id="PF04321"/>
    </source>
</evidence>
<feature type="region of interest" description="Disordered" evidence="7">
    <location>
        <begin position="250"/>
        <end position="274"/>
    </location>
</feature>
<evidence type="ECO:0000256" key="1">
    <source>
        <dbReference type="ARBA" id="ARBA00004781"/>
    </source>
</evidence>
<comment type="cofactor">
    <cofactor evidence="6">
        <name>Mg(2+)</name>
        <dbReference type="ChEBI" id="CHEBI:18420"/>
    </cofactor>
    <text evidence="6">Binds 1 Mg(2+) ion per monomer.</text>
</comment>
<evidence type="ECO:0000256" key="2">
    <source>
        <dbReference type="ARBA" id="ARBA00010944"/>
    </source>
</evidence>
<comment type="catalytic activity">
    <reaction evidence="5 6">
        <text>dTDP-beta-L-rhamnose + NADP(+) = dTDP-4-dehydro-beta-L-rhamnose + NADPH + H(+)</text>
        <dbReference type="Rhea" id="RHEA:21796"/>
        <dbReference type="ChEBI" id="CHEBI:15378"/>
        <dbReference type="ChEBI" id="CHEBI:57510"/>
        <dbReference type="ChEBI" id="CHEBI:57783"/>
        <dbReference type="ChEBI" id="CHEBI:58349"/>
        <dbReference type="ChEBI" id="CHEBI:62830"/>
        <dbReference type="EC" id="1.1.1.133"/>
    </reaction>
</comment>